<comment type="caution">
    <text evidence="2">The sequence shown here is derived from an EMBL/GenBank/DDBJ whole genome shotgun (WGS) entry which is preliminary data.</text>
</comment>
<evidence type="ECO:0000313" key="3">
    <source>
        <dbReference type="Proteomes" id="UP000770661"/>
    </source>
</evidence>
<gene>
    <name evidence="2" type="ORF">GWK47_045756</name>
</gene>
<keyword evidence="3" id="KW-1185">Reference proteome</keyword>
<dbReference type="EMBL" id="JACEEZ010010554">
    <property type="protein sequence ID" value="KAG0721781.1"/>
    <property type="molecule type" value="Genomic_DNA"/>
</dbReference>
<feature type="region of interest" description="Disordered" evidence="1">
    <location>
        <begin position="210"/>
        <end position="231"/>
    </location>
</feature>
<evidence type="ECO:0000313" key="2">
    <source>
        <dbReference type="EMBL" id="KAG0721781.1"/>
    </source>
</evidence>
<reference evidence="2" key="1">
    <citation type="submission" date="2020-07" db="EMBL/GenBank/DDBJ databases">
        <title>The High-quality genome of the commercially important snow crab, Chionoecetes opilio.</title>
        <authorList>
            <person name="Jeong J.-H."/>
            <person name="Ryu S."/>
        </authorList>
    </citation>
    <scope>NUCLEOTIDE SEQUENCE</scope>
    <source>
        <strain evidence="2">MADBK_172401_WGS</strain>
        <tissue evidence="2">Digestive gland</tissue>
    </source>
</reference>
<accession>A0A8J4YEI6</accession>
<organism evidence="2 3">
    <name type="scientific">Chionoecetes opilio</name>
    <name type="common">Atlantic snow crab</name>
    <name type="synonym">Cancer opilio</name>
    <dbReference type="NCBI Taxonomy" id="41210"/>
    <lineage>
        <taxon>Eukaryota</taxon>
        <taxon>Metazoa</taxon>
        <taxon>Ecdysozoa</taxon>
        <taxon>Arthropoda</taxon>
        <taxon>Crustacea</taxon>
        <taxon>Multicrustacea</taxon>
        <taxon>Malacostraca</taxon>
        <taxon>Eumalacostraca</taxon>
        <taxon>Eucarida</taxon>
        <taxon>Decapoda</taxon>
        <taxon>Pleocyemata</taxon>
        <taxon>Brachyura</taxon>
        <taxon>Eubrachyura</taxon>
        <taxon>Majoidea</taxon>
        <taxon>Majidae</taxon>
        <taxon>Chionoecetes</taxon>
    </lineage>
</organism>
<sequence length="501" mass="55345">MIYSVRVRDKGPDYRGFVQIPLIQSVDGSGDIFIGTEPLGDPMLLLQMGARCYVEPCLRKSQQPSLCSHIRAASNCYKDAMSLTLKNSALNSLPIPQAIKTDIWQLATDTPGPLVQRVSKNIMVVKCKPEALYPLGFLHFSFQQVRSKEEIEFKYYCGCRAFKIQPAARDVSFRKCVHLYACVVAFASDNNLSQEFSYYINMIQNDQGPPSNLRVSGSNGEESSVTLGENETSLSTVGERSFLILNDSGDSSCQVEVEVLQEDSSSILEGIPISQTDNLVTQEDIEGKLEIQLRTPEGIHLRTSDGGTISVHQIPDTLPVTGIKRRRDDSVVQASSALLTLQEGNLKKASLLNRDGSYRLFRQRDEDPIYAKGSANQPLLKPQEYKTRLRVGTPFPGQKEPTPFIIEWIPDILPLSCIGELRIKFEFDHLHNGQLLTPRESRGAIGGQTLASARSQVPLLAPRPQSQATSQSSSQISAGEHIISIPITSETAENMATILTF</sequence>
<dbReference type="InterPro" id="IPR026049">
    <property type="entry name" value="C2orf42"/>
</dbReference>
<dbReference type="OrthoDB" id="6506929at2759"/>
<evidence type="ECO:0000256" key="1">
    <source>
        <dbReference type="SAM" id="MobiDB-lite"/>
    </source>
</evidence>
<dbReference type="Proteomes" id="UP000770661">
    <property type="component" value="Unassembled WGS sequence"/>
</dbReference>
<dbReference type="GO" id="GO:0005634">
    <property type="term" value="C:nucleus"/>
    <property type="evidence" value="ECO:0007669"/>
    <property type="project" value="TreeGrafter"/>
</dbReference>
<name>A0A8J4YEI6_CHIOP</name>
<protein>
    <submittedName>
        <fullName evidence="2">Uncharacterized protein</fullName>
    </submittedName>
</protein>
<dbReference type="AlphaFoldDB" id="A0A8J4YEI6"/>
<dbReference type="PANTHER" id="PTHR13518">
    <property type="entry name" value="PUTATIVE TREBLE-CLEF ZINC-FINGER C2ORF42 FAMILY MEMBER"/>
    <property type="match status" value="1"/>
</dbReference>
<dbReference type="PANTHER" id="PTHR13518:SF1">
    <property type="entry name" value="C2ORF42 HOMOLOG"/>
    <property type="match status" value="1"/>
</dbReference>
<proteinExistence type="predicted"/>